<reference evidence="1" key="1">
    <citation type="journal article" date="2015" name="Nature">
        <title>Complex archaea that bridge the gap between prokaryotes and eukaryotes.</title>
        <authorList>
            <person name="Spang A."/>
            <person name="Saw J.H."/>
            <person name="Jorgensen S.L."/>
            <person name="Zaremba-Niedzwiedzka K."/>
            <person name="Martijn J."/>
            <person name="Lind A.E."/>
            <person name="van Eijk R."/>
            <person name="Schleper C."/>
            <person name="Guy L."/>
            <person name="Ettema T.J."/>
        </authorList>
    </citation>
    <scope>NUCLEOTIDE SEQUENCE</scope>
</reference>
<sequence>MKNVRHTDTTGRIWITSIPDDAPDLHASMGIPVGPPDISGLELPEPLAVRLHNALVERDILTWDQFRRNRQAVLGALKWALRADIQGLETIYRAEVD</sequence>
<protein>
    <submittedName>
        <fullName evidence="1">Uncharacterized protein</fullName>
    </submittedName>
</protein>
<accession>A0A0F9HP13</accession>
<dbReference type="EMBL" id="LAZR01014568">
    <property type="protein sequence ID" value="KKM16912.1"/>
    <property type="molecule type" value="Genomic_DNA"/>
</dbReference>
<comment type="caution">
    <text evidence="1">The sequence shown here is derived from an EMBL/GenBank/DDBJ whole genome shotgun (WGS) entry which is preliminary data.</text>
</comment>
<name>A0A0F9HP13_9ZZZZ</name>
<gene>
    <name evidence="1" type="ORF">LCGC14_1681030</name>
</gene>
<evidence type="ECO:0000313" key="1">
    <source>
        <dbReference type="EMBL" id="KKM16912.1"/>
    </source>
</evidence>
<dbReference type="AlphaFoldDB" id="A0A0F9HP13"/>
<proteinExistence type="predicted"/>
<organism evidence="1">
    <name type="scientific">marine sediment metagenome</name>
    <dbReference type="NCBI Taxonomy" id="412755"/>
    <lineage>
        <taxon>unclassified sequences</taxon>
        <taxon>metagenomes</taxon>
        <taxon>ecological metagenomes</taxon>
    </lineage>
</organism>